<organism evidence="1 2">
    <name type="scientific">Pluteus cervinus</name>
    <dbReference type="NCBI Taxonomy" id="181527"/>
    <lineage>
        <taxon>Eukaryota</taxon>
        <taxon>Fungi</taxon>
        <taxon>Dikarya</taxon>
        <taxon>Basidiomycota</taxon>
        <taxon>Agaricomycotina</taxon>
        <taxon>Agaricomycetes</taxon>
        <taxon>Agaricomycetidae</taxon>
        <taxon>Agaricales</taxon>
        <taxon>Pluteineae</taxon>
        <taxon>Pluteaceae</taxon>
        <taxon>Pluteus</taxon>
    </lineage>
</organism>
<proteinExistence type="predicted"/>
<reference evidence="1 2" key="1">
    <citation type="journal article" date="2019" name="Nat. Ecol. Evol.">
        <title>Megaphylogeny resolves global patterns of mushroom evolution.</title>
        <authorList>
            <person name="Varga T."/>
            <person name="Krizsan K."/>
            <person name="Foldi C."/>
            <person name="Dima B."/>
            <person name="Sanchez-Garcia M."/>
            <person name="Sanchez-Ramirez S."/>
            <person name="Szollosi G.J."/>
            <person name="Szarkandi J.G."/>
            <person name="Papp V."/>
            <person name="Albert L."/>
            <person name="Andreopoulos W."/>
            <person name="Angelini C."/>
            <person name="Antonin V."/>
            <person name="Barry K.W."/>
            <person name="Bougher N.L."/>
            <person name="Buchanan P."/>
            <person name="Buyck B."/>
            <person name="Bense V."/>
            <person name="Catcheside P."/>
            <person name="Chovatia M."/>
            <person name="Cooper J."/>
            <person name="Damon W."/>
            <person name="Desjardin D."/>
            <person name="Finy P."/>
            <person name="Geml J."/>
            <person name="Haridas S."/>
            <person name="Hughes K."/>
            <person name="Justo A."/>
            <person name="Karasinski D."/>
            <person name="Kautmanova I."/>
            <person name="Kiss B."/>
            <person name="Kocsube S."/>
            <person name="Kotiranta H."/>
            <person name="LaButti K.M."/>
            <person name="Lechner B.E."/>
            <person name="Liimatainen K."/>
            <person name="Lipzen A."/>
            <person name="Lukacs Z."/>
            <person name="Mihaltcheva S."/>
            <person name="Morgado L.N."/>
            <person name="Niskanen T."/>
            <person name="Noordeloos M.E."/>
            <person name="Ohm R.A."/>
            <person name="Ortiz-Santana B."/>
            <person name="Ovrebo C."/>
            <person name="Racz N."/>
            <person name="Riley R."/>
            <person name="Savchenko A."/>
            <person name="Shiryaev A."/>
            <person name="Soop K."/>
            <person name="Spirin V."/>
            <person name="Szebenyi C."/>
            <person name="Tomsovsky M."/>
            <person name="Tulloss R.E."/>
            <person name="Uehling J."/>
            <person name="Grigoriev I.V."/>
            <person name="Vagvolgyi C."/>
            <person name="Papp T."/>
            <person name="Martin F.M."/>
            <person name="Miettinen O."/>
            <person name="Hibbett D.S."/>
            <person name="Nagy L.G."/>
        </authorList>
    </citation>
    <scope>NUCLEOTIDE SEQUENCE [LARGE SCALE GENOMIC DNA]</scope>
    <source>
        <strain evidence="1 2">NL-1719</strain>
    </source>
</reference>
<keyword evidence="2" id="KW-1185">Reference proteome</keyword>
<protein>
    <submittedName>
        <fullName evidence="1">Uncharacterized protein</fullName>
    </submittedName>
</protein>
<evidence type="ECO:0000313" key="1">
    <source>
        <dbReference type="EMBL" id="TFK61551.1"/>
    </source>
</evidence>
<sequence length="477" mass="53664">MVLILDPREVANRWPFVVVPFISPQCPAWADLRLYTRPILMWIDSKVVKRARERKKLQEELKYRSPRTFDVKSKNFESNENDLSKERLSCSGTRILLERGFKCFRNLRGSRKGRWHQTESWSRRRKQTKTYDKHPTADPADQNSQQQVQSLLGLNTGIMSPWIGYLARSWKNGRGDPNRVNSPTKKHSLPTLFGSRKNNGITNLNYPSPLPRADNIVHQPYVLSPNESGHHVGIEVVAYREGAGGAYNKGEAGLVNVETLMHGKMGKREEVWSGDCVDDVQKRISACTRPIDDDDVLVFKPSTWDVSAQAPRPLMSVNELLSTVNDSDRTIPFGLPGRASGASAMGIGHSDVWSPTSTKSTSAAVVRIELGFDGVSEHALTVRPEVPFQVQARLESLNVGSSNKKMAMRGGRQGGYMSWKDTPPRQLGSSFPQPTPRYPPQELLDLNVSSKRHKHLLDPRIWVVLRAEAKKADKLRC</sequence>
<evidence type="ECO:0000313" key="2">
    <source>
        <dbReference type="Proteomes" id="UP000308600"/>
    </source>
</evidence>
<name>A0ACD3A7C4_9AGAR</name>
<gene>
    <name evidence="1" type="ORF">BDN72DRAFT_934991</name>
</gene>
<accession>A0ACD3A7C4</accession>
<dbReference type="EMBL" id="ML208649">
    <property type="protein sequence ID" value="TFK61551.1"/>
    <property type="molecule type" value="Genomic_DNA"/>
</dbReference>
<dbReference type="Proteomes" id="UP000308600">
    <property type="component" value="Unassembled WGS sequence"/>
</dbReference>